<keyword evidence="3" id="KW-1185">Reference proteome</keyword>
<dbReference type="AlphaFoldDB" id="A0A927MGW1"/>
<gene>
    <name evidence="2" type="ORF">H4W31_007106</name>
</gene>
<accession>A0A927MGW1</accession>
<organism evidence="2 3">
    <name type="scientific">Plantactinospora soyae</name>
    <dbReference type="NCBI Taxonomy" id="1544732"/>
    <lineage>
        <taxon>Bacteria</taxon>
        <taxon>Bacillati</taxon>
        <taxon>Actinomycetota</taxon>
        <taxon>Actinomycetes</taxon>
        <taxon>Micromonosporales</taxon>
        <taxon>Micromonosporaceae</taxon>
        <taxon>Plantactinospora</taxon>
    </lineage>
</organism>
<evidence type="ECO:0000313" key="2">
    <source>
        <dbReference type="EMBL" id="MBE1491468.1"/>
    </source>
</evidence>
<evidence type="ECO:0000256" key="1">
    <source>
        <dbReference type="SAM" id="MobiDB-lite"/>
    </source>
</evidence>
<evidence type="ECO:0000313" key="3">
    <source>
        <dbReference type="Proteomes" id="UP000649753"/>
    </source>
</evidence>
<dbReference type="Proteomes" id="UP000649753">
    <property type="component" value="Unassembled WGS sequence"/>
</dbReference>
<protein>
    <submittedName>
        <fullName evidence="2">Uncharacterized protein</fullName>
    </submittedName>
</protein>
<comment type="caution">
    <text evidence="2">The sequence shown here is derived from an EMBL/GenBank/DDBJ whole genome shotgun (WGS) entry which is preliminary data.</text>
</comment>
<reference evidence="2" key="1">
    <citation type="submission" date="2020-10" db="EMBL/GenBank/DDBJ databases">
        <title>Sequencing the genomes of 1000 actinobacteria strains.</title>
        <authorList>
            <person name="Klenk H.-P."/>
        </authorList>
    </citation>
    <scope>NUCLEOTIDE SEQUENCE</scope>
    <source>
        <strain evidence="2">DSM 46832</strain>
    </source>
</reference>
<feature type="region of interest" description="Disordered" evidence="1">
    <location>
        <begin position="1"/>
        <end position="32"/>
    </location>
</feature>
<proteinExistence type="predicted"/>
<name>A0A927MGW1_9ACTN</name>
<sequence length="32" mass="3221">MAAVATPPLVNEVHGPGKRLSHTPLGVTSPVS</sequence>
<dbReference type="EMBL" id="JADBEB010000001">
    <property type="protein sequence ID" value="MBE1491468.1"/>
    <property type="molecule type" value="Genomic_DNA"/>
</dbReference>